<evidence type="ECO:0000259" key="3">
    <source>
        <dbReference type="Pfam" id="PF11974"/>
    </source>
</evidence>
<dbReference type="Pfam" id="PF11974">
    <property type="entry name" value="bMG3"/>
    <property type="match status" value="1"/>
</dbReference>
<keyword evidence="1" id="KW-1133">Transmembrane helix</keyword>
<organism evidence="4 5">
    <name type="scientific">Alkalisalibacterium limincola</name>
    <dbReference type="NCBI Taxonomy" id="2699169"/>
    <lineage>
        <taxon>Bacteria</taxon>
        <taxon>Pseudomonadati</taxon>
        <taxon>Pseudomonadota</taxon>
        <taxon>Gammaproteobacteria</taxon>
        <taxon>Lysobacterales</taxon>
        <taxon>Lysobacteraceae</taxon>
        <taxon>Alkalisalibacterium</taxon>
    </lineage>
</organism>
<keyword evidence="1" id="KW-0812">Transmembrane</keyword>
<dbReference type="InterPro" id="IPR051802">
    <property type="entry name" value="YfhM-like"/>
</dbReference>
<proteinExistence type="predicted"/>
<sequence length="822" mass="91052">MGESKEGGSSKARASWSRFHRTMFGEVSWQPPAWGHRLASRVRSRPLLWLGLPGLVLVLLASGIGWMLRPPVIAPDAISATLRAPGLTDYERTPPAIRSLRLRFDGAVAPLEAIGEAGERSREPKGLELSPAHPGTWVWRSDKELVFNPAEDWPVGQDFRLQIDARHAVAPGISLAQSRHGFSTPAFSVRAEQAEFYQDPEDASLKRGVYTLSFTHPVDAAQLERRLSLALEDSTGRRLGSPTFATRYDERRLKAWVQSDPLTLPENGGLLRLSLAAGSTASLPGRSRAPELETTLALPALYSVELSGLDAVLADNERHEPEQVLSFGFNHDLRDTDVGNGARAWLLPERRTLRPDEQPPRRPWPVPYPWSPNDIDEALLAESERLDLQALPPEREWTRQHDFRYQAPPGRRVYVHVAAGLESFGGFRMGKPAQRVLTVPPYPKLLRFVGEGSLLSLRGERRVSIVSRNTDALRLEIGRILPGQLHHLASGHRGSLSEPHLWQLGEDALVERFEKRVTLPNEDPARSDYTGVDLGEFFDARRRGVFLLSLRELSAHDRQLTPEQTLARNAGNELDRRLVVLTDLGVIAKLNLDTSREVFVQSLSGEGPVSGARVAVIARNGETLFSTITGADGHASLPSLEGHTRERLPVMLAVSKGQDLSFLPLGGRQRVLDTSRFDVGGEPNELEAGALRAVLFSDRGLYRPGETVNLGLILRAQDWDQSPQGLPMELVVTDPRGSVARRQSIAFGPEGFEEASFTPPRSAPSGPWQTTLYLLERSDRRRAIGTTTVQVREFRPDTMRVRARLSSHNPRAGCIPTAWPPR</sequence>
<dbReference type="AlphaFoldDB" id="A0A5C8KN22"/>
<dbReference type="Gene3D" id="2.60.40.1930">
    <property type="match status" value="1"/>
</dbReference>
<dbReference type="Gene3D" id="2.60.40.3710">
    <property type="match status" value="1"/>
</dbReference>
<dbReference type="OrthoDB" id="9767116at2"/>
<dbReference type="PANTHER" id="PTHR40094:SF1">
    <property type="entry name" value="UBIQUITIN DOMAIN-CONTAINING PROTEIN"/>
    <property type="match status" value="1"/>
</dbReference>
<keyword evidence="1" id="KW-0472">Membrane</keyword>
<evidence type="ECO:0000256" key="1">
    <source>
        <dbReference type="SAM" id="Phobius"/>
    </source>
</evidence>
<evidence type="ECO:0000313" key="5">
    <source>
        <dbReference type="Proteomes" id="UP000321248"/>
    </source>
</evidence>
<evidence type="ECO:0000259" key="2">
    <source>
        <dbReference type="Pfam" id="PF01835"/>
    </source>
</evidence>
<dbReference type="Proteomes" id="UP000321248">
    <property type="component" value="Unassembled WGS sequence"/>
</dbReference>
<feature type="domain" description="Macroglobulin" evidence="2">
    <location>
        <begin position="693"/>
        <end position="791"/>
    </location>
</feature>
<reference evidence="4 5" key="1">
    <citation type="submission" date="2019-08" db="EMBL/GenBank/DDBJ databases">
        <authorList>
            <person name="Karlyshev A.V."/>
        </authorList>
    </citation>
    <scope>NUCLEOTIDE SEQUENCE [LARGE SCALE GENOMIC DNA]</scope>
    <source>
        <strain evidence="4 5">Alg18-2.2</strain>
    </source>
</reference>
<feature type="transmembrane region" description="Helical" evidence="1">
    <location>
        <begin position="47"/>
        <end position="68"/>
    </location>
</feature>
<evidence type="ECO:0008006" key="6">
    <source>
        <dbReference type="Google" id="ProtNLM"/>
    </source>
</evidence>
<evidence type="ECO:0000313" key="4">
    <source>
        <dbReference type="EMBL" id="TXK62053.1"/>
    </source>
</evidence>
<dbReference type="PANTHER" id="PTHR40094">
    <property type="entry name" value="ALPHA-2-MACROGLOBULIN HOMOLOG"/>
    <property type="match status" value="1"/>
</dbReference>
<dbReference type="InterPro" id="IPR021868">
    <property type="entry name" value="Alpha_2_Macroglob_MG3"/>
</dbReference>
<comment type="caution">
    <text evidence="4">The sequence shown here is derived from an EMBL/GenBank/DDBJ whole genome shotgun (WGS) entry which is preliminary data.</text>
</comment>
<dbReference type="InterPro" id="IPR002890">
    <property type="entry name" value="MG2"/>
</dbReference>
<dbReference type="EMBL" id="VRTS01000006">
    <property type="protein sequence ID" value="TXK62053.1"/>
    <property type="molecule type" value="Genomic_DNA"/>
</dbReference>
<protein>
    <recommendedName>
        <fullName evidence="6">Alpha-2-macroglobulin family protein</fullName>
    </recommendedName>
</protein>
<dbReference type="Pfam" id="PF01835">
    <property type="entry name" value="MG2"/>
    <property type="match status" value="1"/>
</dbReference>
<keyword evidence="5" id="KW-1185">Reference proteome</keyword>
<gene>
    <name evidence="4" type="ORF">FU658_09385</name>
</gene>
<dbReference type="GO" id="GO:0004866">
    <property type="term" value="F:endopeptidase inhibitor activity"/>
    <property type="evidence" value="ECO:0007669"/>
    <property type="project" value="InterPro"/>
</dbReference>
<name>A0A5C8KN22_9GAMM</name>
<accession>A0A5C8KN22</accession>
<feature type="domain" description="Alpha-2-macroglobulin MG3" evidence="3">
    <location>
        <begin position="581"/>
        <end position="683"/>
    </location>
</feature>